<keyword evidence="3" id="KW-1185">Reference proteome</keyword>
<feature type="region of interest" description="Disordered" evidence="1">
    <location>
        <begin position="1"/>
        <end position="35"/>
    </location>
</feature>
<organism evidence="2 3">
    <name type="scientific">Helicobacter cinaedi CCUG 18818 = ATCC BAA-847</name>
    <dbReference type="NCBI Taxonomy" id="537971"/>
    <lineage>
        <taxon>Bacteria</taxon>
        <taxon>Pseudomonadati</taxon>
        <taxon>Campylobacterota</taxon>
        <taxon>Epsilonproteobacteria</taxon>
        <taxon>Campylobacterales</taxon>
        <taxon>Helicobacteraceae</taxon>
        <taxon>Helicobacter</taxon>
    </lineage>
</organism>
<feature type="compositionally biased region" description="Basic residues" evidence="1">
    <location>
        <begin position="1"/>
        <end position="10"/>
    </location>
</feature>
<gene>
    <name evidence="2" type="ORF">HCCG_00285</name>
</gene>
<protein>
    <submittedName>
        <fullName evidence="2">Uncharacterized protein</fullName>
    </submittedName>
</protein>
<evidence type="ECO:0000256" key="1">
    <source>
        <dbReference type="SAM" id="MobiDB-lite"/>
    </source>
</evidence>
<reference evidence="3" key="1">
    <citation type="journal article" date="2014" name="Genome Announc.">
        <title>Draft genome sequences of six enterohepatic helicobacter species isolated from humans and one from rhesus macaques.</title>
        <authorList>
            <person name="Shen Z."/>
            <person name="Sheh A."/>
            <person name="Young S.K."/>
            <person name="Abouelliel A."/>
            <person name="Ward D.V."/>
            <person name="Earl A.M."/>
            <person name="Fox J.G."/>
        </authorList>
    </citation>
    <scope>NUCLEOTIDE SEQUENCE [LARGE SCALE GENOMIC DNA]</scope>
    <source>
        <strain evidence="3">CCUG 18818</strain>
    </source>
</reference>
<feature type="compositionally biased region" description="Polar residues" evidence="1">
    <location>
        <begin position="19"/>
        <end position="35"/>
    </location>
</feature>
<name>A0ABN0BAM4_9HELI</name>
<dbReference type="EMBL" id="DS990391">
    <property type="protein sequence ID" value="EFR45739.1"/>
    <property type="molecule type" value="Genomic_DNA"/>
</dbReference>
<proteinExistence type="predicted"/>
<evidence type="ECO:0000313" key="3">
    <source>
        <dbReference type="Proteomes" id="UP000005755"/>
    </source>
</evidence>
<accession>A0ABN0BAM4</accession>
<evidence type="ECO:0000313" key="2">
    <source>
        <dbReference type="EMBL" id="EFR45739.1"/>
    </source>
</evidence>
<dbReference type="Proteomes" id="UP000005755">
    <property type="component" value="Unassembled WGS sequence"/>
</dbReference>
<sequence>MGQVQKHKTKVEKMCGAGQSRNAKTPTQSNANRAN</sequence>